<dbReference type="Proteomes" id="UP001152300">
    <property type="component" value="Unassembled WGS sequence"/>
</dbReference>
<feature type="compositionally biased region" description="Polar residues" evidence="1">
    <location>
        <begin position="134"/>
        <end position="154"/>
    </location>
</feature>
<evidence type="ECO:0000313" key="4">
    <source>
        <dbReference type="Proteomes" id="UP001152300"/>
    </source>
</evidence>
<organism evidence="3 4">
    <name type="scientific">Sclerotinia nivalis</name>
    <dbReference type="NCBI Taxonomy" id="352851"/>
    <lineage>
        <taxon>Eukaryota</taxon>
        <taxon>Fungi</taxon>
        <taxon>Dikarya</taxon>
        <taxon>Ascomycota</taxon>
        <taxon>Pezizomycotina</taxon>
        <taxon>Leotiomycetes</taxon>
        <taxon>Helotiales</taxon>
        <taxon>Sclerotiniaceae</taxon>
        <taxon>Sclerotinia</taxon>
    </lineage>
</organism>
<evidence type="ECO:0000256" key="1">
    <source>
        <dbReference type="SAM" id="MobiDB-lite"/>
    </source>
</evidence>
<feature type="compositionally biased region" description="Basic and acidic residues" evidence="1">
    <location>
        <begin position="91"/>
        <end position="103"/>
    </location>
</feature>
<reference evidence="3" key="1">
    <citation type="submission" date="2022-11" db="EMBL/GenBank/DDBJ databases">
        <title>Genome Resource of Sclerotinia nivalis Strain SnTB1, a Plant Pathogen Isolated from American Ginseng.</title>
        <authorList>
            <person name="Fan S."/>
        </authorList>
    </citation>
    <scope>NUCLEOTIDE SEQUENCE</scope>
    <source>
        <strain evidence="3">SnTB1</strain>
    </source>
</reference>
<feature type="compositionally biased region" description="Polar residues" evidence="1">
    <location>
        <begin position="113"/>
        <end position="127"/>
    </location>
</feature>
<feature type="transmembrane region" description="Helical" evidence="2">
    <location>
        <begin position="343"/>
        <end position="364"/>
    </location>
</feature>
<feature type="compositionally biased region" description="Basic and acidic residues" evidence="1">
    <location>
        <begin position="632"/>
        <end position="648"/>
    </location>
</feature>
<dbReference type="PANTHER" id="PTHR35872:SF2">
    <property type="entry name" value="INTEGRAL MEMBRANE PROTEIN (AFU_ORTHOLOGUE AFUA_5G07110)"/>
    <property type="match status" value="1"/>
</dbReference>
<evidence type="ECO:0000256" key="2">
    <source>
        <dbReference type="SAM" id="Phobius"/>
    </source>
</evidence>
<evidence type="ECO:0008006" key="5">
    <source>
        <dbReference type="Google" id="ProtNLM"/>
    </source>
</evidence>
<dbReference type="OrthoDB" id="3365211at2759"/>
<keyword evidence="2" id="KW-1133">Transmembrane helix</keyword>
<feature type="region of interest" description="Disordered" evidence="1">
    <location>
        <begin position="76"/>
        <end position="154"/>
    </location>
</feature>
<feature type="compositionally biased region" description="Low complexity" evidence="1">
    <location>
        <begin position="52"/>
        <end position="64"/>
    </location>
</feature>
<dbReference type="AlphaFoldDB" id="A0A9X0DNL8"/>
<name>A0A9X0DNL8_9HELO</name>
<protein>
    <recommendedName>
        <fullName evidence="5">Integral membrane protein</fullName>
    </recommendedName>
</protein>
<feature type="transmembrane region" description="Helical" evidence="2">
    <location>
        <begin position="531"/>
        <end position="553"/>
    </location>
</feature>
<accession>A0A9X0DNL8</accession>
<dbReference type="Pfam" id="PF11204">
    <property type="entry name" value="DUF2985"/>
    <property type="match status" value="1"/>
</dbReference>
<evidence type="ECO:0000313" key="3">
    <source>
        <dbReference type="EMBL" id="KAJ8068252.1"/>
    </source>
</evidence>
<feature type="transmembrane region" description="Helical" evidence="2">
    <location>
        <begin position="309"/>
        <end position="337"/>
    </location>
</feature>
<feature type="compositionally biased region" description="Basic and acidic residues" evidence="1">
    <location>
        <begin position="586"/>
        <end position="618"/>
    </location>
</feature>
<dbReference type="PANTHER" id="PTHR35872">
    <property type="entry name" value="INTEGRAL MEMBRANE PROTEIN (AFU_ORTHOLOGUE AFUA_5G07110)"/>
    <property type="match status" value="1"/>
</dbReference>
<gene>
    <name evidence="3" type="ORF">OCU04_003819</name>
</gene>
<feature type="region of interest" description="Disordered" evidence="1">
    <location>
        <begin position="584"/>
        <end position="727"/>
    </location>
</feature>
<proteinExistence type="predicted"/>
<sequence>MSLLTGISDRFSTLGVDTVLLLLILDFPSPCIFDNSTNSSFLEQKLTFEKMAQQGSAQSSPSSSTTENPIVAVGRKVKSVLGTHQRPTIRIHRDSSSNAESRKAPSTRDFSEKSNPGSSPPESTQHSRAGLPEQSATGAATQPLPSQGNGFTNRFRSLFSRGEYSTQHESYEHEYDPDMVDLLDVVDPEISTLSTLTNVQNSLFVPQMGRIVNRQPTYRLSNGSGEVRTIDKIKTKLKNLRSLEKRVDDDTWKPPKLEYAVLPDGERLVGWAPAEVDELDDRVRHQLHSRRAKFKRSLKGFRQYVRRPLGLFITVYATLITLFGAAWVLFLIGWISLGSRKAYIVNVVDNVLVALFAIIGDGLAPFRAVDTYHMAYIAHYHRKTWKRREKLGLPELWDHNDLPEQRKEDIAPPPQVDIESLCARRMPKSFARRIAPRIPKKYADMMVARNQTEVQPNYEYTVLSPEEQSILEFHERKFSKSHTFYKPHETETHYAFPLKLLFAVVILLDLHSCLQITLGACTWGIPYQHRPFALTTVILCFSITCNIMGGVLISIGDKRTRKHEVIEKMMKQELTSEAIETMNTQKLKEAEERGEIDPEIRKRREEEKEREENEEIKKSWKSVPSLPKKLLGKGEDHRQPSLPVEERSSSSSTHVDSPKRAGSASSKNKKSSRSGSAALQPVQENPTVAQPTYPEPVARRGDGLLSQKKGTGQKVLAGFRKADLDRS</sequence>
<dbReference type="EMBL" id="JAPEIS010000003">
    <property type="protein sequence ID" value="KAJ8068252.1"/>
    <property type="molecule type" value="Genomic_DNA"/>
</dbReference>
<dbReference type="InterPro" id="IPR021369">
    <property type="entry name" value="DUF2985"/>
</dbReference>
<comment type="caution">
    <text evidence="3">The sequence shown here is derived from an EMBL/GenBank/DDBJ whole genome shotgun (WGS) entry which is preliminary data.</text>
</comment>
<keyword evidence="4" id="KW-1185">Reference proteome</keyword>
<keyword evidence="2" id="KW-0812">Transmembrane</keyword>
<keyword evidence="2" id="KW-0472">Membrane</keyword>
<feature type="region of interest" description="Disordered" evidence="1">
    <location>
        <begin position="52"/>
        <end position="71"/>
    </location>
</feature>